<name>A0A6J5TE00_PRUAR</name>
<reference evidence="1 2" key="1">
    <citation type="submission" date="2020-05" db="EMBL/GenBank/DDBJ databases">
        <authorList>
            <person name="Campoy J."/>
            <person name="Schneeberger K."/>
            <person name="Spophaly S."/>
        </authorList>
    </citation>
    <scope>NUCLEOTIDE SEQUENCE [LARGE SCALE GENOMIC DNA]</scope>
    <source>
        <strain evidence="1">PruArmRojPasFocal</strain>
    </source>
</reference>
<gene>
    <name evidence="1" type="ORF">CURHAP_LOCUS1156</name>
</gene>
<sequence length="86" mass="10456">MDEIKGKPNPNPRLIWRKQKFRYKNGKTSEDHDGWLLDEYNIFEKACKNRRSAAYDQEYLIHTNYQSFIIDELFEELEHEFSLLLS</sequence>
<dbReference type="EMBL" id="CAEKDK010000001">
    <property type="protein sequence ID" value="CAB4262100.1"/>
    <property type="molecule type" value="Genomic_DNA"/>
</dbReference>
<evidence type="ECO:0000313" key="2">
    <source>
        <dbReference type="Proteomes" id="UP000507222"/>
    </source>
</evidence>
<dbReference type="AlphaFoldDB" id="A0A6J5TE00"/>
<dbReference type="Proteomes" id="UP000507222">
    <property type="component" value="Unassembled WGS sequence"/>
</dbReference>
<evidence type="ECO:0000313" key="1">
    <source>
        <dbReference type="EMBL" id="CAB4262100.1"/>
    </source>
</evidence>
<protein>
    <submittedName>
        <fullName evidence="1">Uncharacterized protein</fullName>
    </submittedName>
</protein>
<accession>A0A6J5TE00</accession>
<proteinExistence type="predicted"/>
<organism evidence="1 2">
    <name type="scientific">Prunus armeniaca</name>
    <name type="common">Apricot</name>
    <name type="synonym">Armeniaca vulgaris</name>
    <dbReference type="NCBI Taxonomy" id="36596"/>
    <lineage>
        <taxon>Eukaryota</taxon>
        <taxon>Viridiplantae</taxon>
        <taxon>Streptophyta</taxon>
        <taxon>Embryophyta</taxon>
        <taxon>Tracheophyta</taxon>
        <taxon>Spermatophyta</taxon>
        <taxon>Magnoliopsida</taxon>
        <taxon>eudicotyledons</taxon>
        <taxon>Gunneridae</taxon>
        <taxon>Pentapetalae</taxon>
        <taxon>rosids</taxon>
        <taxon>fabids</taxon>
        <taxon>Rosales</taxon>
        <taxon>Rosaceae</taxon>
        <taxon>Amygdaloideae</taxon>
        <taxon>Amygdaleae</taxon>
        <taxon>Prunus</taxon>
    </lineage>
</organism>